<keyword evidence="2" id="KW-1185">Reference proteome</keyword>
<evidence type="ECO:0000313" key="1">
    <source>
        <dbReference type="EMBL" id="KAJ8128518.1"/>
    </source>
</evidence>
<organism evidence="1 2">
    <name type="scientific">Lasiodiplodia mahajangana</name>
    <dbReference type="NCBI Taxonomy" id="1108764"/>
    <lineage>
        <taxon>Eukaryota</taxon>
        <taxon>Fungi</taxon>
        <taxon>Dikarya</taxon>
        <taxon>Ascomycota</taxon>
        <taxon>Pezizomycotina</taxon>
        <taxon>Dothideomycetes</taxon>
        <taxon>Dothideomycetes incertae sedis</taxon>
        <taxon>Botryosphaeriales</taxon>
        <taxon>Botryosphaeriaceae</taxon>
        <taxon>Lasiodiplodia</taxon>
    </lineage>
</organism>
<reference evidence="1" key="1">
    <citation type="submission" date="2022-12" db="EMBL/GenBank/DDBJ databases">
        <title>Genome Sequence of Lasiodiplodia mahajangana.</title>
        <authorList>
            <person name="Buettner E."/>
        </authorList>
    </citation>
    <scope>NUCLEOTIDE SEQUENCE</scope>
    <source>
        <strain evidence="1">VT137</strain>
    </source>
</reference>
<dbReference type="EMBL" id="JAPUUL010001042">
    <property type="protein sequence ID" value="KAJ8128518.1"/>
    <property type="molecule type" value="Genomic_DNA"/>
</dbReference>
<dbReference type="Proteomes" id="UP001153332">
    <property type="component" value="Unassembled WGS sequence"/>
</dbReference>
<evidence type="ECO:0000313" key="2">
    <source>
        <dbReference type="Proteomes" id="UP001153332"/>
    </source>
</evidence>
<sequence length="326" mass="36868">MLPVTRGFSMSRFGITHSSATWALSLNRNELVQINSWPASRTNDSCVRSIKVQTQIRYLANGEFEWGAQVPVNADPGQVHRFSQLALEPSLFQNTVGTIGGFPIPPNVDKIMTDFMTVPATWRDVSKQRTVEAFRRIPNLPNYITTSLLSEPGAANIPAFRGLGGSSMVLSGTAQRHYGFERHIQFDGNVHASLWNEFSGAWYVSAMDWFIMRGAHISENMAFTTPYSYAWPIGETRPRIFPQVIYADEVSPTAPIACSGNVRPFCYLNSGLSQIPDNQLERRRGVNGRMYYCLEFSIEWIYYSASTQYKLIYKGQRYDAVEVHYV</sequence>
<comment type="caution">
    <text evidence="1">The sequence shown here is derived from an EMBL/GenBank/DDBJ whole genome shotgun (WGS) entry which is preliminary data.</text>
</comment>
<protein>
    <submittedName>
        <fullName evidence="1">Uncharacterized protein</fullName>
    </submittedName>
</protein>
<gene>
    <name evidence="1" type="ORF">O1611_g5119</name>
</gene>
<proteinExistence type="predicted"/>
<accession>A0ACC2JMN4</accession>
<name>A0ACC2JMN4_9PEZI</name>